<dbReference type="AlphaFoldDB" id="A0A2I1P8A6"/>
<keyword evidence="3" id="KW-1003">Cell membrane</keyword>
<comment type="subcellular location">
    <subcellularLocation>
        <location evidence="1">Cell membrane</location>
        <topology evidence="1">Multi-pass membrane protein</topology>
    </subcellularLocation>
</comment>
<dbReference type="InterPro" id="IPR005614">
    <property type="entry name" value="NrfD-like"/>
</dbReference>
<evidence type="ECO:0000256" key="3">
    <source>
        <dbReference type="ARBA" id="ARBA00022475"/>
    </source>
</evidence>
<comment type="caution">
    <text evidence="7">The sequence shown here is derived from an EMBL/GenBank/DDBJ whole genome shotgun (WGS) entry which is preliminary data.</text>
</comment>
<comment type="similarity">
    <text evidence="2">Belongs to the NrfD family.</text>
</comment>
<gene>
    <name evidence="7" type="ORF">CYJ76_10905</name>
</gene>
<evidence type="ECO:0000256" key="2">
    <source>
        <dbReference type="ARBA" id="ARBA00008929"/>
    </source>
</evidence>
<evidence type="ECO:0000256" key="4">
    <source>
        <dbReference type="ARBA" id="ARBA00022692"/>
    </source>
</evidence>
<keyword evidence="4" id="KW-0812">Transmembrane</keyword>
<evidence type="ECO:0000256" key="6">
    <source>
        <dbReference type="ARBA" id="ARBA00023136"/>
    </source>
</evidence>
<name>A0A2I1P8A6_9MICO</name>
<dbReference type="GO" id="GO:0005886">
    <property type="term" value="C:plasma membrane"/>
    <property type="evidence" value="ECO:0007669"/>
    <property type="project" value="UniProtKB-SubCell"/>
</dbReference>
<organism evidence="7 8">
    <name type="scientific">Kytococcus schroeteri</name>
    <dbReference type="NCBI Taxonomy" id="138300"/>
    <lineage>
        <taxon>Bacteria</taxon>
        <taxon>Bacillati</taxon>
        <taxon>Actinomycetota</taxon>
        <taxon>Actinomycetes</taxon>
        <taxon>Micrococcales</taxon>
        <taxon>Kytococcaceae</taxon>
        <taxon>Kytococcus</taxon>
    </lineage>
</organism>
<dbReference type="Gene3D" id="1.20.1630.10">
    <property type="entry name" value="Formate dehydrogenase/DMSO reductase domain"/>
    <property type="match status" value="1"/>
</dbReference>
<proteinExistence type="inferred from homology"/>
<dbReference type="EMBL" id="PKIZ01000027">
    <property type="protein sequence ID" value="PKZ40840.1"/>
    <property type="molecule type" value="Genomic_DNA"/>
</dbReference>
<dbReference type="InterPro" id="IPR052049">
    <property type="entry name" value="Electron_transfer_protein"/>
</dbReference>
<protein>
    <submittedName>
        <fullName evidence="7">Nitrite reductase</fullName>
    </submittedName>
</protein>
<evidence type="ECO:0000256" key="5">
    <source>
        <dbReference type="ARBA" id="ARBA00022989"/>
    </source>
</evidence>
<reference evidence="7 8" key="1">
    <citation type="submission" date="2017-12" db="EMBL/GenBank/DDBJ databases">
        <title>Phylogenetic diversity of female urinary microbiome.</title>
        <authorList>
            <person name="Thomas-White K."/>
            <person name="Wolfe A.J."/>
        </authorList>
    </citation>
    <scope>NUCLEOTIDE SEQUENCE [LARGE SCALE GENOMIC DNA]</scope>
    <source>
        <strain evidence="7 8">UMB1298</strain>
    </source>
</reference>
<dbReference type="Proteomes" id="UP000234206">
    <property type="component" value="Unassembled WGS sequence"/>
</dbReference>
<keyword evidence="8" id="KW-1185">Reference proteome</keyword>
<sequence>MTTSEFDSYFPAEYAGPRRRRRRGAARDLAARGTDWLTGRARGRGEQPVVPEPEFSSYYGQGVVKAVPWRHEISVYLFTGGVAGGSGLLAVGAHLAGHDALRTSARLTALAAAGASGVALIADLGRPERFLNMLRTLKLTSPMSVGTWIFSGYSASAGLAAACEVDRLLGGRRGGPGLPVLGALLRPFDAVGTAGLALFSAPLAAYTAVLLSDTATPVWFESRRHLPQVFVSSAALASGGVQMVLLPTGAAGPARRLAALGALGDLVAVHRLEQHLEHEGVLEPLHTGHPGTMMRTAKACVLGGGLGALAAGALRGTPAGRVVSVASGLALAAASALTRFAVVEGGQASARDPRFTVEPQRRRLAARRAAGQVGDSIAT</sequence>
<evidence type="ECO:0000313" key="7">
    <source>
        <dbReference type="EMBL" id="PKZ40840.1"/>
    </source>
</evidence>
<dbReference type="PANTHER" id="PTHR34856">
    <property type="entry name" value="PROTEIN NRFD"/>
    <property type="match status" value="1"/>
</dbReference>
<evidence type="ECO:0000256" key="1">
    <source>
        <dbReference type="ARBA" id="ARBA00004651"/>
    </source>
</evidence>
<dbReference type="Pfam" id="PF03916">
    <property type="entry name" value="NrfD"/>
    <property type="match status" value="1"/>
</dbReference>
<dbReference type="PANTHER" id="PTHR34856:SF2">
    <property type="entry name" value="PROTEIN NRFD"/>
    <property type="match status" value="1"/>
</dbReference>
<keyword evidence="5" id="KW-1133">Transmembrane helix</keyword>
<keyword evidence="6" id="KW-0472">Membrane</keyword>
<evidence type="ECO:0000313" key="8">
    <source>
        <dbReference type="Proteomes" id="UP000234206"/>
    </source>
</evidence>
<dbReference type="RefSeq" id="WP_101850096.1">
    <property type="nucleotide sequence ID" value="NZ_PKIZ01000027.1"/>
</dbReference>
<dbReference type="OrthoDB" id="112837at2"/>
<accession>A0A2I1P8A6</accession>